<proteinExistence type="predicted"/>
<dbReference type="AlphaFoldDB" id="A0A381QEH5"/>
<reference evidence="1" key="1">
    <citation type="submission" date="2018-05" db="EMBL/GenBank/DDBJ databases">
        <authorList>
            <person name="Lanie J.A."/>
            <person name="Ng W.-L."/>
            <person name="Kazmierczak K.M."/>
            <person name="Andrzejewski T.M."/>
            <person name="Davidsen T.M."/>
            <person name="Wayne K.J."/>
            <person name="Tettelin H."/>
            <person name="Glass J.I."/>
            <person name="Rusch D."/>
            <person name="Podicherti R."/>
            <person name="Tsui H.-C.T."/>
            <person name="Winkler M.E."/>
        </authorList>
    </citation>
    <scope>NUCLEOTIDE SEQUENCE</scope>
</reference>
<sequence>MAGKVADWRNDSNFDTIQESLSLNSISPTHG</sequence>
<gene>
    <name evidence="1" type="ORF">METZ01_LOCUS30595</name>
</gene>
<accession>A0A381QEH5</accession>
<dbReference type="EMBL" id="UINC01001327">
    <property type="protein sequence ID" value="SUZ77741.1"/>
    <property type="molecule type" value="Genomic_DNA"/>
</dbReference>
<evidence type="ECO:0000313" key="1">
    <source>
        <dbReference type="EMBL" id="SUZ77741.1"/>
    </source>
</evidence>
<organism evidence="1">
    <name type="scientific">marine metagenome</name>
    <dbReference type="NCBI Taxonomy" id="408172"/>
    <lineage>
        <taxon>unclassified sequences</taxon>
        <taxon>metagenomes</taxon>
        <taxon>ecological metagenomes</taxon>
    </lineage>
</organism>
<name>A0A381QEH5_9ZZZZ</name>
<protein>
    <submittedName>
        <fullName evidence="1">Uncharacterized protein</fullName>
    </submittedName>
</protein>